<dbReference type="AlphaFoldDB" id="A0A919XF53"/>
<name>A0A919XF53_9BACL</name>
<evidence type="ECO:0000313" key="2">
    <source>
        <dbReference type="Proteomes" id="UP000679779"/>
    </source>
</evidence>
<dbReference type="EMBL" id="BORQ01000001">
    <property type="protein sequence ID" value="GIO29313.1"/>
    <property type="molecule type" value="Genomic_DNA"/>
</dbReference>
<reference evidence="1" key="1">
    <citation type="submission" date="2021-03" db="EMBL/GenBank/DDBJ databases">
        <title>Antimicrobial resistance genes in bacteria isolated from Japanese honey, and their potential for conferring macrolide and lincosamide resistance in the American foulbrood pathogen Paenibacillus larvae.</title>
        <authorList>
            <person name="Okamoto M."/>
            <person name="Kumagai M."/>
            <person name="Kanamori H."/>
            <person name="Takamatsu D."/>
        </authorList>
    </citation>
    <scope>NUCLEOTIDE SEQUENCE</scope>
    <source>
        <strain evidence="1">J2TS6</strain>
    </source>
</reference>
<proteinExistence type="predicted"/>
<gene>
    <name evidence="1" type="ORF">J2TS6_04540</name>
</gene>
<protein>
    <submittedName>
        <fullName evidence="1">Uncharacterized protein</fullName>
    </submittedName>
</protein>
<sequence length="52" mass="5639">MRSVFAPAWIDLSVKKSGDLHSTGYVCPFLSFAAIESANTVSVRFFASLVLT</sequence>
<evidence type="ECO:0000313" key="1">
    <source>
        <dbReference type="EMBL" id="GIO29313.1"/>
    </source>
</evidence>
<dbReference type="Proteomes" id="UP000679779">
    <property type="component" value="Unassembled WGS sequence"/>
</dbReference>
<comment type="caution">
    <text evidence="1">The sequence shown here is derived from an EMBL/GenBank/DDBJ whole genome shotgun (WGS) entry which is preliminary data.</text>
</comment>
<accession>A0A919XF53</accession>
<organism evidence="1 2">
    <name type="scientific">Paenibacillus albilobatus</name>
    <dbReference type="NCBI Taxonomy" id="2716884"/>
    <lineage>
        <taxon>Bacteria</taxon>
        <taxon>Bacillati</taxon>
        <taxon>Bacillota</taxon>
        <taxon>Bacilli</taxon>
        <taxon>Bacillales</taxon>
        <taxon>Paenibacillaceae</taxon>
        <taxon>Paenibacillus</taxon>
    </lineage>
</organism>
<keyword evidence="2" id="KW-1185">Reference proteome</keyword>